<keyword evidence="1" id="KW-0812">Transmembrane</keyword>
<keyword evidence="1" id="KW-1133">Transmembrane helix</keyword>
<evidence type="ECO:0000313" key="2">
    <source>
        <dbReference type="EMBL" id="GMR54421.1"/>
    </source>
</evidence>
<keyword evidence="3" id="KW-1185">Reference proteome</keyword>
<feature type="non-terminal residue" evidence="2">
    <location>
        <position position="188"/>
    </location>
</feature>
<evidence type="ECO:0000313" key="3">
    <source>
        <dbReference type="Proteomes" id="UP001328107"/>
    </source>
</evidence>
<feature type="transmembrane region" description="Helical" evidence="1">
    <location>
        <begin position="135"/>
        <end position="161"/>
    </location>
</feature>
<proteinExistence type="predicted"/>
<accession>A0AAN5I8R3</accession>
<organism evidence="2 3">
    <name type="scientific">Pristionchus mayeri</name>
    <dbReference type="NCBI Taxonomy" id="1317129"/>
    <lineage>
        <taxon>Eukaryota</taxon>
        <taxon>Metazoa</taxon>
        <taxon>Ecdysozoa</taxon>
        <taxon>Nematoda</taxon>
        <taxon>Chromadorea</taxon>
        <taxon>Rhabditida</taxon>
        <taxon>Rhabditina</taxon>
        <taxon>Diplogasteromorpha</taxon>
        <taxon>Diplogasteroidea</taxon>
        <taxon>Neodiplogasteridae</taxon>
        <taxon>Pristionchus</taxon>
    </lineage>
</organism>
<dbReference type="Proteomes" id="UP001328107">
    <property type="component" value="Unassembled WGS sequence"/>
</dbReference>
<protein>
    <submittedName>
        <fullName evidence="2">Uncharacterized protein</fullName>
    </submittedName>
</protein>
<gene>
    <name evidence="2" type="ORF">PMAYCL1PPCAC_24616</name>
</gene>
<feature type="transmembrane region" description="Helical" evidence="1">
    <location>
        <begin position="24"/>
        <end position="43"/>
    </location>
</feature>
<keyword evidence="1" id="KW-0472">Membrane</keyword>
<comment type="caution">
    <text evidence="2">The sequence shown here is derived from an EMBL/GenBank/DDBJ whole genome shotgun (WGS) entry which is preliminary data.</text>
</comment>
<dbReference type="AlphaFoldDB" id="A0AAN5I8R3"/>
<feature type="transmembrane region" description="Helical" evidence="1">
    <location>
        <begin position="103"/>
        <end position="123"/>
    </location>
</feature>
<name>A0AAN5I8R3_9BILA</name>
<feature type="transmembrane region" description="Helical" evidence="1">
    <location>
        <begin position="55"/>
        <end position="73"/>
    </location>
</feature>
<dbReference type="EMBL" id="BTRK01000005">
    <property type="protein sequence ID" value="GMR54421.1"/>
    <property type="molecule type" value="Genomic_DNA"/>
</dbReference>
<reference evidence="3" key="1">
    <citation type="submission" date="2022-10" db="EMBL/GenBank/DDBJ databases">
        <title>Genome assembly of Pristionchus species.</title>
        <authorList>
            <person name="Yoshida K."/>
            <person name="Sommer R.J."/>
        </authorList>
    </citation>
    <scope>NUCLEOTIDE SEQUENCE [LARGE SCALE GENOMIC DNA]</scope>
    <source>
        <strain evidence="3">RS5460</strain>
    </source>
</reference>
<evidence type="ECO:0000256" key="1">
    <source>
        <dbReference type="SAM" id="Phobius"/>
    </source>
</evidence>
<feature type="non-terminal residue" evidence="2">
    <location>
        <position position="1"/>
    </location>
</feature>
<sequence>DFFLRIAMQIICPHTDTVQDSLQWMRGMAASFAGIIYIVGADPLTFSMDIAERRFASLLFHLPTLLIHIFYAVEMYHVDRVLKGRSDNTWKQSTAQKNKWDYGWTYATTFIFGLCVTLTMWILKWDSHQTEYTSFGIVNSNLGMMGCACLAYLLCCTYSYWKGMEIVLDLDRRPLEFTKRDNKYETSK</sequence>